<protein>
    <submittedName>
        <fullName evidence="3">Uncharacterized protein</fullName>
    </submittedName>
</protein>
<dbReference type="EMBL" id="BMAW01023572">
    <property type="protein sequence ID" value="GFT83363.1"/>
    <property type="molecule type" value="Genomic_DNA"/>
</dbReference>
<feature type="region of interest" description="Disordered" evidence="1">
    <location>
        <begin position="1"/>
        <end position="21"/>
    </location>
</feature>
<comment type="caution">
    <text evidence="3">The sequence shown here is derived from an EMBL/GenBank/DDBJ whole genome shotgun (WGS) entry which is preliminary data.</text>
</comment>
<evidence type="ECO:0000256" key="1">
    <source>
        <dbReference type="SAM" id="MobiDB-lite"/>
    </source>
</evidence>
<dbReference type="AlphaFoldDB" id="A0A8X6U7U3"/>
<evidence type="ECO:0000313" key="2">
    <source>
        <dbReference type="EMBL" id="GFT31510.1"/>
    </source>
</evidence>
<evidence type="ECO:0000313" key="3">
    <source>
        <dbReference type="EMBL" id="GFT83363.1"/>
    </source>
</evidence>
<evidence type="ECO:0000313" key="4">
    <source>
        <dbReference type="Proteomes" id="UP000887013"/>
    </source>
</evidence>
<gene>
    <name evidence="3" type="ORF">NPIL_12391</name>
    <name evidence="2" type="ORF">NPIL_618191</name>
</gene>
<name>A0A8X6U7U3_NEPPI</name>
<sequence length="73" mass="7475">MGSRESSASSTRGKMKAGRKEGAVSRLKIVLARAVTGSIPAETPAELGRPFITEQSGGEGRPQVHGTIVIAAA</sequence>
<dbReference type="EMBL" id="BMAW01061517">
    <property type="protein sequence ID" value="GFT31510.1"/>
    <property type="molecule type" value="Genomic_DNA"/>
</dbReference>
<keyword evidence="4" id="KW-1185">Reference proteome</keyword>
<feature type="compositionally biased region" description="Polar residues" evidence="1">
    <location>
        <begin position="1"/>
        <end position="12"/>
    </location>
</feature>
<organism evidence="3 4">
    <name type="scientific">Nephila pilipes</name>
    <name type="common">Giant wood spider</name>
    <name type="synonym">Nephila maculata</name>
    <dbReference type="NCBI Taxonomy" id="299642"/>
    <lineage>
        <taxon>Eukaryota</taxon>
        <taxon>Metazoa</taxon>
        <taxon>Ecdysozoa</taxon>
        <taxon>Arthropoda</taxon>
        <taxon>Chelicerata</taxon>
        <taxon>Arachnida</taxon>
        <taxon>Araneae</taxon>
        <taxon>Araneomorphae</taxon>
        <taxon>Entelegynae</taxon>
        <taxon>Araneoidea</taxon>
        <taxon>Nephilidae</taxon>
        <taxon>Nephila</taxon>
    </lineage>
</organism>
<proteinExistence type="predicted"/>
<accession>A0A8X6U7U3</accession>
<reference evidence="3" key="1">
    <citation type="submission" date="2020-08" db="EMBL/GenBank/DDBJ databases">
        <title>Multicomponent nature underlies the extraordinary mechanical properties of spider dragline silk.</title>
        <authorList>
            <person name="Kono N."/>
            <person name="Nakamura H."/>
            <person name="Mori M."/>
            <person name="Yoshida Y."/>
            <person name="Ohtoshi R."/>
            <person name="Malay A.D."/>
            <person name="Moran D.A.P."/>
            <person name="Tomita M."/>
            <person name="Numata K."/>
            <person name="Arakawa K."/>
        </authorList>
    </citation>
    <scope>NUCLEOTIDE SEQUENCE</scope>
</reference>
<dbReference type="Proteomes" id="UP000887013">
    <property type="component" value="Unassembled WGS sequence"/>
</dbReference>